<geneLocation type="plasmid" evidence="3">
    <name>pEntH10407</name>
</geneLocation>
<evidence type="ECO:0000313" key="3">
    <source>
        <dbReference type="EMBL" id="BAI49226.1"/>
    </source>
</evidence>
<dbReference type="InterPro" id="IPR007069">
    <property type="entry name" value="Transposase_32"/>
</dbReference>
<dbReference type="Pfam" id="PF14319">
    <property type="entry name" value="Zn_Tnp_IS91"/>
    <property type="match status" value="1"/>
</dbReference>
<evidence type="ECO:0000259" key="2">
    <source>
        <dbReference type="Pfam" id="PF14319"/>
    </source>
</evidence>
<feature type="domain" description="Transposase IS801/IS1294" evidence="1">
    <location>
        <begin position="85"/>
        <end position="102"/>
    </location>
</feature>
<dbReference type="PANTHER" id="PTHR37023:SF1">
    <property type="entry name" value="ISSOD25 TRANSPOSASE TNPA_ISSOD25"/>
    <property type="match status" value="1"/>
</dbReference>
<feature type="domain" description="Transposase zinc-binding" evidence="2">
    <location>
        <begin position="3"/>
        <end position="47"/>
    </location>
</feature>
<organism evidence="3">
    <name type="scientific">Escherichia coli O78:H11 (strain H10407 / ETEC)</name>
    <dbReference type="NCBI Taxonomy" id="316401"/>
    <lineage>
        <taxon>Bacteria</taxon>
        <taxon>Pseudomonadati</taxon>
        <taxon>Pseudomonadota</taxon>
        <taxon>Gammaproteobacteria</taxon>
        <taxon>Enterobacterales</taxon>
        <taxon>Enterobacteriaceae</taxon>
        <taxon>Escherichia</taxon>
    </lineage>
</organism>
<name>D0Z6T5_ECOH1</name>
<sequence>MPHVRYVTNSCGSRACPSCGKKATDLWIATQLNRLPDCDWVHLVFTLPDTLWPVFGSNRWLLNDVCRLAVKNLLYAARKRGLEPGIFCAIHTYGRRLNWHPHQA</sequence>
<reference evidence="3" key="1">
    <citation type="submission" date="2008-10" db="EMBL/GenBank/DDBJ databases">
        <authorList>
            <person name="Hirakawa H."/>
        </authorList>
    </citation>
    <scope>NUCLEOTIDE SEQUENCE</scope>
    <source>
        <strain evidence="3">H10407</strain>
        <plasmid evidence="3">pEntH10407</plasmid>
    </source>
</reference>
<reference evidence="3" key="2">
    <citation type="journal article" date="2009" name="DNA Res.">
        <title>Nucleotide sequence analysis of the enterotoxigenic Escherichia coli Ent plasmid.</title>
        <authorList>
            <person name="Ochi S."/>
            <person name="Shimizu T."/>
            <person name="Ohtani K."/>
            <person name="Ichinose Y."/>
            <person name="Arimitsu H."/>
            <person name="Tsukamoto K."/>
            <person name="Kato M."/>
            <person name="Tsuji T."/>
        </authorList>
    </citation>
    <scope>NUCLEOTIDE SEQUENCE</scope>
    <source>
        <strain evidence="3">H10407</strain>
        <plasmid evidence="3">pEntH10407</plasmid>
    </source>
</reference>
<evidence type="ECO:0000259" key="1">
    <source>
        <dbReference type="Pfam" id="PF04986"/>
    </source>
</evidence>
<protein>
    <submittedName>
        <fullName evidence="3">Uncharacterized protein</fullName>
    </submittedName>
</protein>
<keyword evidence="3" id="KW-0614">Plasmid</keyword>
<dbReference type="InterPro" id="IPR026889">
    <property type="entry name" value="Zn_Tnp"/>
</dbReference>
<proteinExistence type="predicted"/>
<dbReference type="PANTHER" id="PTHR37023">
    <property type="entry name" value="TRANSPOSASE"/>
    <property type="match status" value="1"/>
</dbReference>
<dbReference type="GO" id="GO:0003677">
    <property type="term" value="F:DNA binding"/>
    <property type="evidence" value="ECO:0007669"/>
    <property type="project" value="InterPro"/>
</dbReference>
<dbReference type="GO" id="GO:0006313">
    <property type="term" value="P:DNA transposition"/>
    <property type="evidence" value="ECO:0007669"/>
    <property type="project" value="InterPro"/>
</dbReference>
<dbReference type="Pfam" id="PF04986">
    <property type="entry name" value="Y2_Tnp"/>
    <property type="match status" value="1"/>
</dbReference>
<dbReference type="GO" id="GO:0004803">
    <property type="term" value="F:transposase activity"/>
    <property type="evidence" value="ECO:0007669"/>
    <property type="project" value="InterPro"/>
</dbReference>
<accession>D0Z6T5</accession>
<dbReference type="EMBL" id="AP010910">
    <property type="protein sequence ID" value="BAI49226.1"/>
    <property type="molecule type" value="Genomic_DNA"/>
</dbReference>
<dbReference type="AlphaFoldDB" id="D0Z6T5"/>